<feature type="transmembrane region" description="Helical" evidence="2">
    <location>
        <begin position="54"/>
        <end position="72"/>
    </location>
</feature>
<sequence>MTSPHSRTVIFSPSHSSPDAPRLPLRVSSIRQSPRNPPGTTGARRPPPPTAPPGAGLVFAIIALVAIISTFLPGGHPGWVFTSSTNQTAEFNIWQPVHLLYRDYQDVLVPLLTPFELDGSVPLPRHLPSMMTAFHEELWEINLRLTSWKGSGLPGHGTALADRLNVCYTELLSIGDSITDFNREGRLLVGSSSPLLLAVALDQANSSQETAEKVRTELEPILDQIEKDLPASQDLWALDLLDAVQFTRQHYNEYILRIIPKLISRAIATLSTIDSTAAAQL</sequence>
<evidence type="ECO:0000313" key="4">
    <source>
        <dbReference type="Proteomes" id="UP000005206"/>
    </source>
</evidence>
<keyword evidence="2" id="KW-1133">Transmembrane helix</keyword>
<dbReference type="GeneID" id="9678091"/>
<feature type="compositionally biased region" description="Polar residues" evidence="1">
    <location>
        <begin position="1"/>
        <end position="17"/>
    </location>
</feature>
<evidence type="ECO:0000256" key="1">
    <source>
        <dbReference type="SAM" id="MobiDB-lite"/>
    </source>
</evidence>
<proteinExistence type="predicted"/>
<feature type="region of interest" description="Disordered" evidence="1">
    <location>
        <begin position="1"/>
        <end position="51"/>
    </location>
</feature>
<evidence type="ECO:0000313" key="3">
    <source>
        <dbReference type="EMBL" id="EEU34569.1"/>
    </source>
</evidence>
<accession>C7ZN43</accession>
<keyword evidence="2" id="KW-0812">Transmembrane</keyword>
<keyword evidence="4" id="KW-1185">Reference proteome</keyword>
<protein>
    <submittedName>
        <fullName evidence="3">Uncharacterized protein</fullName>
    </submittedName>
</protein>
<gene>
    <name evidence="3" type="ORF">NECHADRAFT_88859</name>
</gene>
<dbReference type="HOGENOM" id="CLU_990758_0_0_1"/>
<dbReference type="OrthoDB" id="5064484at2759"/>
<dbReference type="RefSeq" id="XP_003040282.1">
    <property type="nucleotide sequence ID" value="XM_003040236.1"/>
</dbReference>
<name>C7ZN43_FUSV7</name>
<dbReference type="Proteomes" id="UP000005206">
    <property type="component" value="Chromosome 17"/>
</dbReference>
<dbReference type="EMBL" id="GG698962">
    <property type="protein sequence ID" value="EEU34569.1"/>
    <property type="molecule type" value="Genomic_DNA"/>
</dbReference>
<organism evidence="3 4">
    <name type="scientific">Fusarium vanettenii (strain ATCC MYA-4622 / CBS 123669 / FGSC 9596 / NRRL 45880 / 77-13-4)</name>
    <name type="common">Fusarium solani subsp. pisi</name>
    <dbReference type="NCBI Taxonomy" id="660122"/>
    <lineage>
        <taxon>Eukaryota</taxon>
        <taxon>Fungi</taxon>
        <taxon>Dikarya</taxon>
        <taxon>Ascomycota</taxon>
        <taxon>Pezizomycotina</taxon>
        <taxon>Sordariomycetes</taxon>
        <taxon>Hypocreomycetidae</taxon>
        <taxon>Hypocreales</taxon>
        <taxon>Nectriaceae</taxon>
        <taxon>Fusarium</taxon>
        <taxon>Fusarium solani species complex</taxon>
        <taxon>Fusarium vanettenii</taxon>
    </lineage>
</organism>
<reference evidence="3 4" key="1">
    <citation type="journal article" date="2009" name="PLoS Genet.">
        <title>The genome of Nectria haematococca: contribution of supernumerary chromosomes to gene expansion.</title>
        <authorList>
            <person name="Coleman J.J."/>
            <person name="Rounsley S.D."/>
            <person name="Rodriguez-Carres M."/>
            <person name="Kuo A."/>
            <person name="Wasmann C.C."/>
            <person name="Grimwood J."/>
            <person name="Schmutz J."/>
            <person name="Taga M."/>
            <person name="White G.J."/>
            <person name="Zhou S."/>
            <person name="Schwartz D.C."/>
            <person name="Freitag M."/>
            <person name="Ma L.J."/>
            <person name="Danchin E.G."/>
            <person name="Henrissat B."/>
            <person name="Coutinho P.M."/>
            <person name="Nelson D.R."/>
            <person name="Straney D."/>
            <person name="Napoli C.A."/>
            <person name="Barker B.M."/>
            <person name="Gribskov M."/>
            <person name="Rep M."/>
            <person name="Kroken S."/>
            <person name="Molnar I."/>
            <person name="Rensing C."/>
            <person name="Kennell J.C."/>
            <person name="Zamora J."/>
            <person name="Farman M.L."/>
            <person name="Selker E.U."/>
            <person name="Salamov A."/>
            <person name="Shapiro H."/>
            <person name="Pangilinan J."/>
            <person name="Lindquist E."/>
            <person name="Lamers C."/>
            <person name="Grigoriev I.V."/>
            <person name="Geiser D.M."/>
            <person name="Covert S.F."/>
            <person name="Temporini E."/>
            <person name="Vanetten H.D."/>
        </authorList>
    </citation>
    <scope>NUCLEOTIDE SEQUENCE [LARGE SCALE GENOMIC DNA]</scope>
    <source>
        <strain evidence="4">ATCC MYA-4622 / CBS 123669 / FGSC 9596 / NRRL 45880 / 77-13-4</strain>
    </source>
</reference>
<dbReference type="KEGG" id="nhe:NECHADRAFT_88859"/>
<dbReference type="AlphaFoldDB" id="C7ZN43"/>
<dbReference type="InParanoid" id="C7ZN43"/>
<evidence type="ECO:0000256" key="2">
    <source>
        <dbReference type="SAM" id="Phobius"/>
    </source>
</evidence>
<keyword evidence="2" id="KW-0472">Membrane</keyword>
<dbReference type="VEuPathDB" id="FungiDB:NECHADRAFT_88859"/>